<dbReference type="EMBL" id="ACEC01000026">
    <property type="protein sequence ID" value="EEG31654.1"/>
    <property type="molecule type" value="Genomic_DNA"/>
</dbReference>
<gene>
    <name evidence="1" type="ORF">CLOSTMETH_00689</name>
</gene>
<dbReference type="STRING" id="537013.CLOSTMETH_00689"/>
<name>C0EA35_9FIRM</name>
<keyword evidence="2" id="KW-1185">Reference proteome</keyword>
<dbReference type="AlphaFoldDB" id="C0EA35"/>
<evidence type="ECO:0000313" key="1">
    <source>
        <dbReference type="EMBL" id="EEG31654.1"/>
    </source>
</evidence>
<comment type="caution">
    <text evidence="1">The sequence shown here is derived from an EMBL/GenBank/DDBJ whole genome shotgun (WGS) entry which is preliminary data.</text>
</comment>
<accession>C0EA35</accession>
<dbReference type="HOGENOM" id="CLU_3151310_0_0_9"/>
<evidence type="ECO:0000313" key="2">
    <source>
        <dbReference type="Proteomes" id="UP000003340"/>
    </source>
</evidence>
<reference evidence="1 2" key="2">
    <citation type="submission" date="2009-02" db="EMBL/GenBank/DDBJ databases">
        <title>Draft genome sequence of Clostridium methylpentosum (DSM 5476).</title>
        <authorList>
            <person name="Sudarsanam P."/>
            <person name="Ley R."/>
            <person name="Guruge J."/>
            <person name="Turnbaugh P.J."/>
            <person name="Mahowald M."/>
            <person name="Liep D."/>
            <person name="Gordon J."/>
        </authorList>
    </citation>
    <scope>NUCLEOTIDE SEQUENCE [LARGE SCALE GENOMIC DNA]</scope>
    <source>
        <strain evidence="1 2">DSM 5476</strain>
    </source>
</reference>
<sequence length="48" mass="5422">MCPCFHCAKRPFKHKAATVIDGLLHDSPHCIIICICFKKANVTHTKDE</sequence>
<reference evidence="1 2" key="1">
    <citation type="submission" date="2009-01" db="EMBL/GenBank/DDBJ databases">
        <authorList>
            <person name="Fulton L."/>
            <person name="Clifton S."/>
            <person name="Fulton B."/>
            <person name="Xu J."/>
            <person name="Minx P."/>
            <person name="Pepin K.H."/>
            <person name="Johnson M."/>
            <person name="Bhonagiri V."/>
            <person name="Nash W.E."/>
            <person name="Mardis E.R."/>
            <person name="Wilson R.K."/>
        </authorList>
    </citation>
    <scope>NUCLEOTIDE SEQUENCE [LARGE SCALE GENOMIC DNA]</scope>
    <source>
        <strain evidence="1 2">DSM 5476</strain>
    </source>
</reference>
<organism evidence="1 2">
    <name type="scientific">[Clostridium] methylpentosum DSM 5476</name>
    <dbReference type="NCBI Taxonomy" id="537013"/>
    <lineage>
        <taxon>Bacteria</taxon>
        <taxon>Bacillati</taxon>
        <taxon>Bacillota</taxon>
        <taxon>Clostridia</taxon>
        <taxon>Eubacteriales</taxon>
        <taxon>Oscillospiraceae</taxon>
        <taxon>Oscillospiraceae incertae sedis</taxon>
    </lineage>
</organism>
<dbReference type="Proteomes" id="UP000003340">
    <property type="component" value="Unassembled WGS sequence"/>
</dbReference>
<proteinExistence type="predicted"/>
<protein>
    <submittedName>
        <fullName evidence="1">Uncharacterized protein</fullName>
    </submittedName>
</protein>